<dbReference type="EMBL" id="GG704572">
    <property type="protein sequence ID" value="EEX05244.1"/>
    <property type="molecule type" value="Genomic_DNA"/>
</dbReference>
<keyword evidence="3" id="KW-0413">Isomerase</keyword>
<dbReference type="BioCyc" id="ABAU575584-HMP:GM69-1015-MONOMER"/>
<dbReference type="PANTHER" id="PTHR42964:SF1">
    <property type="entry name" value="POLYKETIDE BIOSYNTHESIS ENOYL-COA HYDRATASE PKSH-RELATED"/>
    <property type="match status" value="1"/>
</dbReference>
<dbReference type="Gene3D" id="3.90.226.10">
    <property type="entry name" value="2-enoyl-CoA Hydratase, Chain A, domain 1"/>
    <property type="match status" value="1"/>
</dbReference>
<dbReference type="InterPro" id="IPR014748">
    <property type="entry name" value="Enoyl-CoA_hydra_C"/>
</dbReference>
<dbReference type="FunFam" id="3.90.226.10:FF:000066">
    <property type="entry name" value="Enoyl-CoA hydratase"/>
    <property type="match status" value="1"/>
</dbReference>
<dbReference type="PANTHER" id="PTHR42964">
    <property type="entry name" value="ENOYL-COA HYDRATASE"/>
    <property type="match status" value="1"/>
</dbReference>
<reference evidence="4" key="1">
    <citation type="journal article" date="2012" name="PLoS ONE">
        <title>The success of Acinetobacter species; genetic, metabolic and virulence attributes.</title>
        <authorList>
            <person name="Peleg A.Y."/>
            <person name="de Breij A."/>
            <person name="Adams M.D."/>
            <person name="Cerqueira G.M."/>
            <person name="Mocali S."/>
            <person name="Galardini M."/>
            <person name="Nibbering P.H."/>
            <person name="Earl A.M."/>
            <person name="Ward D.V."/>
            <person name="Paterson D.L."/>
            <person name="Seifert H."/>
            <person name="Dijkshoorn L."/>
        </authorList>
    </citation>
    <scope>NUCLEOTIDE SEQUENCE [LARGE SCALE GENOMIC DNA]</scope>
    <source>
        <strain evidence="4">ATCC 19606 / DSM 30007 / JCM 6841 / CCUG 19606 / CIP 70.34 / NBRC 109757 / NCIMB 12457 / NCTC 12156 / 81</strain>
    </source>
</reference>
<dbReference type="PROSITE" id="PS00166">
    <property type="entry name" value="ENOYL_COA_HYDRATASE"/>
    <property type="match status" value="1"/>
</dbReference>
<dbReference type="CDD" id="cd06558">
    <property type="entry name" value="crotonase-like"/>
    <property type="match status" value="1"/>
</dbReference>
<comment type="similarity">
    <text evidence="1 2">Belongs to the enoyl-CoA hydratase/isomerase family.</text>
</comment>
<gene>
    <name evidence="3" type="ORF">HMPREF0010_01009</name>
</gene>
<dbReference type="InterPro" id="IPR001753">
    <property type="entry name" value="Enoyl-CoA_hydra/iso"/>
</dbReference>
<dbReference type="InterPro" id="IPR018376">
    <property type="entry name" value="Enoyl-CoA_hyd/isom_CS"/>
</dbReference>
<sequence>MYMSYQFLQLEQQGQVAYVWLNRPELHNAFNTTVIEELHTCFKQINTRDDIRVVVLAGRGKSFSAGADLNWMKQAGQASSAENEADALKLAQMLDALATLKQPTIARVHGIAFGGGMGLASACDICIASTDAKFATSEVRLGLAPSTISPYVIRAIGARQASRYFLTAERISAREAKQIGLAHEVADAEDLDKKVQEIIDALLLGGPHAQAASKQLIQMVSNQTMSNDLLQQTAHHIAQVRQGSEAKEGLSAFLNKQQPAWVSNSNNNN</sequence>
<dbReference type="Gene3D" id="1.10.12.10">
    <property type="entry name" value="Lyase 2-enoyl-coa Hydratase, Chain A, domain 2"/>
    <property type="match status" value="1"/>
</dbReference>
<organism evidence="3 4">
    <name type="scientific">Acinetobacter baumannii (strain ATCC 19606 / DSM 30007 / JCM 6841 / CCUG 19606 / CIP 70.34 / NBRC 109757 / NCIMB 12457 / NCTC 12156 / 81)</name>
    <dbReference type="NCBI Taxonomy" id="575584"/>
    <lineage>
        <taxon>Bacteria</taxon>
        <taxon>Pseudomonadati</taxon>
        <taxon>Pseudomonadota</taxon>
        <taxon>Gammaproteobacteria</taxon>
        <taxon>Moraxellales</taxon>
        <taxon>Moraxellaceae</taxon>
        <taxon>Acinetobacter</taxon>
        <taxon>Acinetobacter calcoaceticus/baumannii complex</taxon>
    </lineage>
</organism>
<proteinExistence type="inferred from homology"/>
<evidence type="ECO:0000256" key="2">
    <source>
        <dbReference type="RuleBase" id="RU003707"/>
    </source>
</evidence>
<dbReference type="Proteomes" id="UP000005740">
    <property type="component" value="Unassembled WGS sequence"/>
</dbReference>
<accession>D0C8C9</accession>
<dbReference type="InterPro" id="IPR029045">
    <property type="entry name" value="ClpP/crotonase-like_dom_sf"/>
</dbReference>
<evidence type="ECO:0000256" key="1">
    <source>
        <dbReference type="ARBA" id="ARBA00005254"/>
    </source>
</evidence>
<dbReference type="GO" id="GO:0016853">
    <property type="term" value="F:isomerase activity"/>
    <property type="evidence" value="ECO:0007669"/>
    <property type="project" value="UniProtKB-KW"/>
</dbReference>
<dbReference type="AlphaFoldDB" id="D0C8C9"/>
<dbReference type="InterPro" id="IPR051683">
    <property type="entry name" value="Enoyl-CoA_Hydratase/Isomerase"/>
</dbReference>
<dbReference type="Pfam" id="PF00378">
    <property type="entry name" value="ECH_1"/>
    <property type="match status" value="1"/>
</dbReference>
<protein>
    <submittedName>
        <fullName evidence="3">Enoyl-CoA hydratase/isomerase family protein</fullName>
    </submittedName>
</protein>
<evidence type="ECO:0000313" key="4">
    <source>
        <dbReference type="Proteomes" id="UP000005740"/>
    </source>
</evidence>
<evidence type="ECO:0000313" key="3">
    <source>
        <dbReference type="EMBL" id="EEX05244.1"/>
    </source>
</evidence>
<dbReference type="SUPFAM" id="SSF52096">
    <property type="entry name" value="ClpP/crotonase"/>
    <property type="match status" value="1"/>
</dbReference>
<name>D0C8C9_ACIB2</name>